<comment type="similarity">
    <text evidence="2">Belongs to the SLC29A/ENT transporter (TC 2.A.57) family.</text>
</comment>
<evidence type="ECO:0000313" key="9">
    <source>
        <dbReference type="Proteomes" id="UP001151518"/>
    </source>
</evidence>
<comment type="caution">
    <text evidence="8">The sequence shown here is derived from an EMBL/GenBank/DDBJ whole genome shotgun (WGS) entry which is preliminary data.</text>
</comment>
<feature type="transmembrane region" description="Helical" evidence="7">
    <location>
        <begin position="125"/>
        <end position="146"/>
    </location>
</feature>
<keyword evidence="5 7" id="KW-1133">Transmembrane helix</keyword>
<gene>
    <name evidence="8" type="ORF">GGI25_000312</name>
</gene>
<accession>A0A9W8L0R1</accession>
<organism evidence="8 9">
    <name type="scientific">Coemansia spiralis</name>
    <dbReference type="NCBI Taxonomy" id="417178"/>
    <lineage>
        <taxon>Eukaryota</taxon>
        <taxon>Fungi</taxon>
        <taxon>Fungi incertae sedis</taxon>
        <taxon>Zoopagomycota</taxon>
        <taxon>Kickxellomycotina</taxon>
        <taxon>Kickxellomycetes</taxon>
        <taxon>Kickxellales</taxon>
        <taxon>Kickxellaceae</taxon>
        <taxon>Coemansia</taxon>
    </lineage>
</organism>
<feature type="transmembrane region" description="Helical" evidence="7">
    <location>
        <begin position="410"/>
        <end position="431"/>
    </location>
</feature>
<protein>
    <recommendedName>
        <fullName evidence="10">Nucleoside transporter</fullName>
    </recommendedName>
</protein>
<sequence length="476" mass="51705">MADTADLAGYRVRSDSNIVTAAAANDYDDDAGGARQSSGSDSPRVSASRTCPKKVYLLFLGMGLATLLPWNLFISASEFFRYQFAGSPHEDTFQNSFSVVHMVLNFASNLYAMATVTKVNPNSRIIYGLVANTIVYVVGAVMPYMSEYRGSVSFYIALAQLAIGAISSGMLVNSLFALTSHFPSFNSEGVLSGQAAAGVLATAAQLVTAYSVSPTGHNLDSTSRQLATKPSTDGLITRTVAYFIFATALNLLLTVVFWYVRHDPYYQSRSKLAFRSEDLSYDSDQDSEILFAALSTPVPTLPSFSSFKRTFSQISDYTYVIIADFTVTLSLFPSVTAMVTSTSGFKLLTEWHFFLYNIGDFLGRRFAPSIPVTQASTLMLLALTRLLFIPAFFVCNVSFSVWYNWIESDTIFLCLVCIFGFSNGFLSTRAAMTAPKLADQPTIAGSIVAISISSGLALGSMFSWPLRSAGCLCSPF</sequence>
<keyword evidence="3" id="KW-0813">Transport</keyword>
<evidence type="ECO:0000256" key="1">
    <source>
        <dbReference type="ARBA" id="ARBA00004141"/>
    </source>
</evidence>
<dbReference type="PANTHER" id="PTHR10332">
    <property type="entry name" value="EQUILIBRATIVE NUCLEOSIDE TRANSPORTER"/>
    <property type="match status" value="1"/>
</dbReference>
<evidence type="ECO:0000256" key="6">
    <source>
        <dbReference type="ARBA" id="ARBA00023136"/>
    </source>
</evidence>
<comment type="subcellular location">
    <subcellularLocation>
        <location evidence="1">Membrane</location>
        <topology evidence="1">Multi-pass membrane protein</topology>
    </subcellularLocation>
</comment>
<dbReference type="GO" id="GO:0005886">
    <property type="term" value="C:plasma membrane"/>
    <property type="evidence" value="ECO:0007669"/>
    <property type="project" value="TreeGrafter"/>
</dbReference>
<dbReference type="InterPro" id="IPR002259">
    <property type="entry name" value="Eqnu_transpt"/>
</dbReference>
<evidence type="ECO:0000256" key="7">
    <source>
        <dbReference type="SAM" id="Phobius"/>
    </source>
</evidence>
<dbReference type="PRINTS" id="PR01130">
    <property type="entry name" value="DERENTRNSPRT"/>
</dbReference>
<feature type="transmembrane region" description="Helical" evidence="7">
    <location>
        <begin position="55"/>
        <end position="73"/>
    </location>
</feature>
<evidence type="ECO:0000256" key="4">
    <source>
        <dbReference type="ARBA" id="ARBA00022692"/>
    </source>
</evidence>
<evidence type="ECO:0000256" key="2">
    <source>
        <dbReference type="ARBA" id="ARBA00007965"/>
    </source>
</evidence>
<name>A0A9W8L0R1_9FUNG</name>
<feature type="transmembrane region" description="Helical" evidence="7">
    <location>
        <begin position="152"/>
        <end position="178"/>
    </location>
</feature>
<keyword evidence="6 7" id="KW-0472">Membrane</keyword>
<dbReference type="GO" id="GO:0034257">
    <property type="term" value="F:nicotinamide riboside transmembrane transporter activity"/>
    <property type="evidence" value="ECO:0007669"/>
    <property type="project" value="TreeGrafter"/>
</dbReference>
<feature type="transmembrane region" description="Helical" evidence="7">
    <location>
        <begin position="379"/>
        <end position="404"/>
    </location>
</feature>
<dbReference type="GO" id="GO:0000329">
    <property type="term" value="C:fungal-type vacuole membrane"/>
    <property type="evidence" value="ECO:0007669"/>
    <property type="project" value="TreeGrafter"/>
</dbReference>
<dbReference type="AlphaFoldDB" id="A0A9W8L0R1"/>
<feature type="transmembrane region" description="Helical" evidence="7">
    <location>
        <begin position="317"/>
        <end position="339"/>
    </location>
</feature>
<dbReference type="PANTHER" id="PTHR10332:SF88">
    <property type="entry name" value="EQUILIBRATIVE NUCLEOSIDE TRANSPORTER 1, ISOFORM A"/>
    <property type="match status" value="1"/>
</dbReference>
<feature type="transmembrane region" description="Helical" evidence="7">
    <location>
        <begin position="240"/>
        <end position="260"/>
    </location>
</feature>
<dbReference type="EMBL" id="JANBTW010000002">
    <property type="protein sequence ID" value="KAJ2681006.1"/>
    <property type="molecule type" value="Genomic_DNA"/>
</dbReference>
<proteinExistence type="inferred from homology"/>
<evidence type="ECO:0000313" key="8">
    <source>
        <dbReference type="EMBL" id="KAJ2681006.1"/>
    </source>
</evidence>
<feature type="transmembrane region" description="Helical" evidence="7">
    <location>
        <begin position="190"/>
        <end position="212"/>
    </location>
</feature>
<reference evidence="8" key="1">
    <citation type="submission" date="2022-07" db="EMBL/GenBank/DDBJ databases">
        <title>Phylogenomic reconstructions and comparative analyses of Kickxellomycotina fungi.</title>
        <authorList>
            <person name="Reynolds N.K."/>
            <person name="Stajich J.E."/>
            <person name="Barry K."/>
            <person name="Grigoriev I.V."/>
            <person name="Crous P."/>
            <person name="Smith M.E."/>
        </authorList>
    </citation>
    <scope>NUCLEOTIDE SEQUENCE</scope>
    <source>
        <strain evidence="8">NRRL 3115</strain>
    </source>
</reference>
<dbReference type="OrthoDB" id="46396at2759"/>
<evidence type="ECO:0000256" key="5">
    <source>
        <dbReference type="ARBA" id="ARBA00022989"/>
    </source>
</evidence>
<dbReference type="PIRSF" id="PIRSF016379">
    <property type="entry name" value="ENT"/>
    <property type="match status" value="1"/>
</dbReference>
<feature type="transmembrane region" description="Helical" evidence="7">
    <location>
        <begin position="443"/>
        <end position="464"/>
    </location>
</feature>
<evidence type="ECO:0000256" key="3">
    <source>
        <dbReference type="ARBA" id="ARBA00022448"/>
    </source>
</evidence>
<dbReference type="Proteomes" id="UP001151518">
    <property type="component" value="Unassembled WGS sequence"/>
</dbReference>
<evidence type="ECO:0008006" key="10">
    <source>
        <dbReference type="Google" id="ProtNLM"/>
    </source>
</evidence>
<keyword evidence="4 7" id="KW-0812">Transmembrane</keyword>
<dbReference type="GO" id="GO:0015205">
    <property type="term" value="F:nucleobase transmembrane transporter activity"/>
    <property type="evidence" value="ECO:0007669"/>
    <property type="project" value="TreeGrafter"/>
</dbReference>
<dbReference type="Pfam" id="PF01733">
    <property type="entry name" value="Nucleoside_tran"/>
    <property type="match status" value="1"/>
</dbReference>
<feature type="transmembrane region" description="Helical" evidence="7">
    <location>
        <begin position="93"/>
        <end position="113"/>
    </location>
</feature>